<dbReference type="InterPro" id="IPR031828">
    <property type="entry name" value="Myofilin"/>
</dbReference>
<accession>A7TZA6</accession>
<protein>
    <submittedName>
        <fullName evidence="2">Putative LOC100120906 [Nasonia vitripennis]</fullName>
    </submittedName>
    <submittedName>
        <fullName evidence="1">Zeelin1-like protein</fullName>
    </submittedName>
</protein>
<evidence type="ECO:0000313" key="1">
    <source>
        <dbReference type="EMBL" id="ABU41102.1"/>
    </source>
</evidence>
<evidence type="ECO:0000313" key="2">
    <source>
        <dbReference type="EMBL" id="CDW22958.1"/>
    </source>
</evidence>
<dbReference type="Pfam" id="PF15929">
    <property type="entry name" value="Myofilin"/>
    <property type="match status" value="1"/>
</dbReference>
<name>A7TZA6_LEPSM</name>
<organism evidence="1">
    <name type="scientific">Lepeophtheirus salmonis</name>
    <name type="common">Salmon louse</name>
    <name type="synonym">Caligus salmonis</name>
    <dbReference type="NCBI Taxonomy" id="72036"/>
    <lineage>
        <taxon>Eukaryota</taxon>
        <taxon>Metazoa</taxon>
        <taxon>Ecdysozoa</taxon>
        <taxon>Arthropoda</taxon>
        <taxon>Crustacea</taxon>
        <taxon>Multicrustacea</taxon>
        <taxon>Hexanauplia</taxon>
        <taxon>Copepoda</taxon>
        <taxon>Siphonostomatoida</taxon>
        <taxon>Caligidae</taxon>
        <taxon>Lepeophtheirus</taxon>
    </lineage>
</organism>
<dbReference type="AlphaFoldDB" id="A7TZA6"/>
<reference evidence="1" key="1">
    <citation type="submission" date="2007-03" db="EMBL/GenBank/DDBJ databases">
        <title>Salmon louse (Lepeophtheirus salmonis) transcriptomes during post molting maturation and egg production, revealed using EST-sequencing and microarray analysis.</title>
        <authorList>
            <person name="Eichner C."/>
            <person name="Frost P."/>
            <person name="Dysvik B."/>
            <person name="Kristiansen B."/>
            <person name="Jonassen I."/>
            <person name="Nilsen F."/>
        </authorList>
    </citation>
    <scope>NUCLEOTIDE SEQUENCE</scope>
</reference>
<dbReference type="EMBL" id="HACA01005597">
    <property type="protein sequence ID" value="CDW22958.1"/>
    <property type="molecule type" value="Transcribed_RNA"/>
</dbReference>
<reference evidence="2" key="2">
    <citation type="submission" date="2014-05" db="EMBL/GenBank/DDBJ databases">
        <authorList>
            <person name="Chronopoulou M."/>
        </authorList>
    </citation>
    <scope>NUCLEOTIDE SEQUENCE</scope>
    <source>
        <tissue evidence="2">Whole organism</tissue>
    </source>
</reference>
<dbReference type="OrthoDB" id="6328862at2759"/>
<proteinExistence type="evidence at transcript level"/>
<dbReference type="EMBL" id="EF490920">
    <property type="protein sequence ID" value="ABU41102.1"/>
    <property type="molecule type" value="mRNA"/>
</dbReference>
<sequence>MSSSSGLGKLHLDLYTQNSNLTHKAKFWCNYVSALKGAQDLRAPDEFSIRTHHPSIVHTLPDDFPDLKHEFSKLESQMFDKPKKRSSEPLTPILPDAHDRIFTPGYHYDPVHTEIYGTYLPRASRRLY</sequence>